<feature type="transmembrane region" description="Helical" evidence="1">
    <location>
        <begin position="99"/>
        <end position="121"/>
    </location>
</feature>
<dbReference type="AlphaFoldDB" id="A0A5J6N225"/>
<sequence>MLIAGLALFAASLALPGIVHKPDVRSNPKHGECAYAVQDDVQCDAFSFGGSGMTSCGLAAGDAAGRSFVDKQRILDYCQGWDAPVAGVARGYEILMMGWLGPLLGVFAWYAAPLMGLALLLSQIGKRIVATVLAAAALALGLQSYALKAIPFNESSMKPEDLNYVDHLGAGFYLWIAALAAFAVFCFLEKETAARH</sequence>
<feature type="transmembrane region" description="Helical" evidence="1">
    <location>
        <begin position="128"/>
        <end position="147"/>
    </location>
</feature>
<proteinExistence type="predicted"/>
<keyword evidence="3" id="KW-1185">Reference proteome</keyword>
<feature type="transmembrane region" description="Helical" evidence="1">
    <location>
        <begin position="167"/>
        <end position="188"/>
    </location>
</feature>
<dbReference type="Proteomes" id="UP000325797">
    <property type="component" value="Chromosome"/>
</dbReference>
<dbReference type="KEGG" id="hadh:FRZ61_37000"/>
<keyword evidence="1" id="KW-1133">Transmembrane helix</keyword>
<name>A0A5J6N225_9PROT</name>
<evidence type="ECO:0000313" key="3">
    <source>
        <dbReference type="Proteomes" id="UP000325797"/>
    </source>
</evidence>
<evidence type="ECO:0000256" key="1">
    <source>
        <dbReference type="SAM" id="Phobius"/>
    </source>
</evidence>
<reference evidence="2 3" key="1">
    <citation type="submission" date="2019-08" db="EMBL/GenBank/DDBJ databases">
        <title>Hyperibacter terrae gen. nov., sp. nov. and Hyperibacter viscosus sp. nov., two new members in the family Rhodospirillaceae isolated from the rhizosphere of Hypericum perforatum.</title>
        <authorList>
            <person name="Noviana Z."/>
        </authorList>
    </citation>
    <scope>NUCLEOTIDE SEQUENCE [LARGE SCALE GENOMIC DNA]</scope>
    <source>
        <strain evidence="2 3">R5959</strain>
    </source>
</reference>
<keyword evidence="1" id="KW-0472">Membrane</keyword>
<keyword evidence="1" id="KW-0812">Transmembrane</keyword>
<protein>
    <submittedName>
        <fullName evidence="2">Uncharacterized protein</fullName>
    </submittedName>
</protein>
<evidence type="ECO:0000313" key="2">
    <source>
        <dbReference type="EMBL" id="QEX23761.1"/>
    </source>
</evidence>
<accession>A0A5J6N225</accession>
<dbReference type="EMBL" id="CP042582">
    <property type="protein sequence ID" value="QEX23761.1"/>
    <property type="molecule type" value="Genomic_DNA"/>
</dbReference>
<organism evidence="2 3">
    <name type="scientific">Hypericibacter adhaerens</name>
    <dbReference type="NCBI Taxonomy" id="2602016"/>
    <lineage>
        <taxon>Bacteria</taxon>
        <taxon>Pseudomonadati</taxon>
        <taxon>Pseudomonadota</taxon>
        <taxon>Alphaproteobacteria</taxon>
        <taxon>Rhodospirillales</taxon>
        <taxon>Dongiaceae</taxon>
        <taxon>Hypericibacter</taxon>
    </lineage>
</organism>
<gene>
    <name evidence="2" type="ORF">FRZ61_37000</name>
</gene>